<comment type="subcellular location">
    <subcellularLocation>
        <location evidence="1 9">Cytoplasm</location>
    </subcellularLocation>
</comment>
<dbReference type="NCBIfam" id="NF041011">
    <property type="entry name" value="dihydoor_dh_Arch"/>
    <property type="match status" value="1"/>
</dbReference>
<feature type="binding site" evidence="9">
    <location>
        <position position="42"/>
    </location>
    <ligand>
        <name>substrate</name>
    </ligand>
</feature>
<comment type="similarity">
    <text evidence="3 9">Belongs to the dihydroorotate dehydrogenase family. Type 1 subfamily.</text>
</comment>
<dbReference type="GeneID" id="14552085"/>
<evidence type="ECO:0000256" key="2">
    <source>
        <dbReference type="ARBA" id="ARBA00004725"/>
    </source>
</evidence>
<gene>
    <name evidence="9" type="primary">pyrD</name>
    <name evidence="11" type="ORF">ATY89_10145</name>
    <name evidence="12" type="ORF">ATZ20_01700</name>
</gene>
<dbReference type="EC" id="1.3.-.-" evidence="9"/>
<keyword evidence="4 9" id="KW-0963">Cytoplasm</keyword>
<evidence type="ECO:0000256" key="1">
    <source>
        <dbReference type="ARBA" id="ARBA00004496"/>
    </source>
</evidence>
<dbReference type="GO" id="GO:0044205">
    <property type="term" value="P:'de novo' UMP biosynthetic process"/>
    <property type="evidence" value="ECO:0007669"/>
    <property type="project" value="UniProtKB-UniRule"/>
</dbReference>
<feature type="binding site" evidence="9">
    <location>
        <begin position="252"/>
        <end position="253"/>
    </location>
    <ligand>
        <name>FMN</name>
        <dbReference type="ChEBI" id="CHEBI:58210"/>
    </ligand>
</feature>
<keyword evidence="5 9" id="KW-0285">Flavoprotein</keyword>
<dbReference type="EMBL" id="CP013695">
    <property type="protein sequence ID" value="ALU30979.1"/>
    <property type="molecule type" value="Genomic_DNA"/>
</dbReference>
<evidence type="ECO:0000313" key="14">
    <source>
        <dbReference type="Proteomes" id="UP000065473"/>
    </source>
</evidence>
<dbReference type="PANTHER" id="PTHR48109">
    <property type="entry name" value="DIHYDROOROTATE DEHYDROGENASE (QUINONE), MITOCHONDRIAL-RELATED"/>
    <property type="match status" value="1"/>
</dbReference>
<dbReference type="InterPro" id="IPR012135">
    <property type="entry name" value="Dihydroorotate_DH_1_2"/>
</dbReference>
<dbReference type="PIRSF" id="PIRSF000164">
    <property type="entry name" value="DHO_oxidase"/>
    <property type="match status" value="1"/>
</dbReference>
<feature type="binding site" evidence="9">
    <location>
        <begin position="179"/>
        <end position="180"/>
    </location>
    <ligand>
        <name>substrate</name>
    </ligand>
</feature>
<comment type="catalytic activity">
    <reaction evidence="9">
        <text>(S)-dihydroorotate + A = orotate + AH2</text>
        <dbReference type="Rhea" id="RHEA:18073"/>
        <dbReference type="ChEBI" id="CHEBI:13193"/>
        <dbReference type="ChEBI" id="CHEBI:17499"/>
        <dbReference type="ChEBI" id="CHEBI:30839"/>
        <dbReference type="ChEBI" id="CHEBI:30864"/>
    </reaction>
</comment>
<dbReference type="RefSeq" id="WP_011278407.1">
    <property type="nucleotide sequence ID" value="NZ_BHWZ01000003.1"/>
</dbReference>
<feature type="active site" description="Nucleophile" evidence="9">
    <location>
        <position position="121"/>
    </location>
</feature>
<feature type="binding site" evidence="9">
    <location>
        <position position="17"/>
    </location>
    <ligand>
        <name>FMN</name>
        <dbReference type="ChEBI" id="CHEBI:58210"/>
    </ligand>
</feature>
<evidence type="ECO:0000256" key="8">
    <source>
        <dbReference type="ARBA" id="ARBA00023002"/>
    </source>
</evidence>
<feature type="binding site" evidence="9">
    <location>
        <position position="178"/>
    </location>
    <ligand>
        <name>FMN</name>
        <dbReference type="ChEBI" id="CHEBI:58210"/>
    </ligand>
</feature>
<dbReference type="Pfam" id="PF01180">
    <property type="entry name" value="DHO_dh"/>
    <property type="match status" value="1"/>
</dbReference>
<dbReference type="EMBL" id="CP013694">
    <property type="protein sequence ID" value="ALU30263.1"/>
    <property type="molecule type" value="Genomic_DNA"/>
</dbReference>
<dbReference type="OMA" id="FDFAHFD"/>
<evidence type="ECO:0000259" key="10">
    <source>
        <dbReference type="Pfam" id="PF01180"/>
    </source>
</evidence>
<feature type="binding site" evidence="9">
    <location>
        <begin position="42"/>
        <end position="43"/>
    </location>
    <ligand>
        <name>FMN</name>
        <dbReference type="ChEBI" id="CHEBI:58210"/>
    </ligand>
</feature>
<dbReference type="STRING" id="1435377.SUSAZ_07530"/>
<name>A0A0U3FUI7_9CREN</name>
<keyword evidence="6 9" id="KW-0288">FMN</keyword>
<dbReference type="PANTHER" id="PTHR48109:SF1">
    <property type="entry name" value="DIHYDROOROTATE DEHYDROGENASE (FUMARATE)"/>
    <property type="match status" value="1"/>
</dbReference>
<comment type="cofactor">
    <cofactor evidence="9">
        <name>FMN</name>
        <dbReference type="ChEBI" id="CHEBI:58210"/>
    </cofactor>
    <text evidence="9">Binds 1 FMN per subunit.</text>
</comment>
<dbReference type="Gene3D" id="3.20.20.70">
    <property type="entry name" value="Aldolase class I"/>
    <property type="match status" value="1"/>
</dbReference>
<dbReference type="InterPro" id="IPR053488">
    <property type="entry name" value="DHODH_Type1"/>
</dbReference>
<dbReference type="PROSITE" id="PS00912">
    <property type="entry name" value="DHODEHASE_2"/>
    <property type="match status" value="1"/>
</dbReference>
<evidence type="ECO:0000256" key="5">
    <source>
        <dbReference type="ARBA" id="ARBA00022630"/>
    </source>
</evidence>
<dbReference type="GO" id="GO:0004152">
    <property type="term" value="F:dihydroorotate dehydrogenase activity"/>
    <property type="evidence" value="ECO:0007669"/>
    <property type="project" value="UniProtKB-UniRule"/>
</dbReference>
<evidence type="ECO:0000256" key="6">
    <source>
        <dbReference type="ARBA" id="ARBA00022643"/>
    </source>
</evidence>
<feature type="binding site" evidence="9">
    <location>
        <position position="153"/>
    </location>
    <ligand>
        <name>FMN</name>
        <dbReference type="ChEBI" id="CHEBI:58210"/>
    </ligand>
</feature>
<dbReference type="GO" id="GO:0006207">
    <property type="term" value="P:'de novo' pyrimidine nucleobase biosynthetic process"/>
    <property type="evidence" value="ECO:0007669"/>
    <property type="project" value="InterPro"/>
</dbReference>
<feature type="binding site" evidence="9">
    <location>
        <begin position="230"/>
        <end position="231"/>
    </location>
    <ligand>
        <name>FMN</name>
        <dbReference type="ChEBI" id="CHEBI:58210"/>
    </ligand>
</feature>
<evidence type="ECO:0000313" key="11">
    <source>
        <dbReference type="EMBL" id="ALU30263.1"/>
    </source>
</evidence>
<keyword evidence="7 9" id="KW-0665">Pyrimidine biosynthesis</keyword>
<dbReference type="GeneID" id="78441935"/>
<dbReference type="HAMAP" id="MF_00224">
    <property type="entry name" value="DHO_dh_type1"/>
    <property type="match status" value="1"/>
</dbReference>
<sequence length="291" mass="31667">MIQVAGVNFEDPIVIASGIVPPTKEYMQNVCEKYEPSAITSKTLTYSPLEPHRSPTFVKISDNCYLNAIGLGNPGIQILRDLGEIKCKLIISIGGSNVNEYIDAVSKINDIPVMIELNVSSPNRRGFGESNLTYVEEIVKNVKSIVKKPVFVKLGPWDNIVEIAGRALSAGADGLTLINTLKGMLIDVEDFKPILSYGTGGISGKCIHALAVRVIHDVFKEYEPEIIGVGGVFDWRDAIELISVGAKLVGLGTVLVEKGFDVIREIREGIGTYLEEKGLKVEEIRGIGVKR</sequence>
<dbReference type="Proteomes" id="UP000065473">
    <property type="component" value="Chromosome"/>
</dbReference>
<feature type="domain" description="Dihydroorotate dehydrogenase catalytic" evidence="10">
    <location>
        <begin position="3"/>
        <end position="273"/>
    </location>
</feature>
<evidence type="ECO:0000256" key="7">
    <source>
        <dbReference type="ARBA" id="ARBA00022975"/>
    </source>
</evidence>
<feature type="binding site" evidence="9">
    <location>
        <position position="118"/>
    </location>
    <ligand>
        <name>substrate</name>
    </ligand>
</feature>
<evidence type="ECO:0000256" key="4">
    <source>
        <dbReference type="ARBA" id="ARBA00022490"/>
    </source>
</evidence>
<evidence type="ECO:0000256" key="9">
    <source>
        <dbReference type="HAMAP-Rule" id="MF_00224"/>
    </source>
</evidence>
<dbReference type="CDD" id="cd04740">
    <property type="entry name" value="DHOD_1B_like"/>
    <property type="match status" value="1"/>
</dbReference>
<dbReference type="InterPro" id="IPR033888">
    <property type="entry name" value="DHOD_1B"/>
</dbReference>
<dbReference type="Proteomes" id="UP000060043">
    <property type="component" value="Chromosome"/>
</dbReference>
<feature type="binding site" evidence="9">
    <location>
        <position position="118"/>
    </location>
    <ligand>
        <name>FMN</name>
        <dbReference type="ChEBI" id="CHEBI:58210"/>
    </ligand>
</feature>
<dbReference type="AlphaFoldDB" id="A0A0U3FUI7"/>
<evidence type="ECO:0000313" key="12">
    <source>
        <dbReference type="EMBL" id="ALU30979.1"/>
    </source>
</evidence>
<evidence type="ECO:0000313" key="13">
    <source>
        <dbReference type="Proteomes" id="UP000060043"/>
    </source>
</evidence>
<dbReference type="InterPro" id="IPR024920">
    <property type="entry name" value="Dihydroorotate_DH_1"/>
</dbReference>
<dbReference type="OrthoDB" id="36608at2157"/>
<comment type="function">
    <text evidence="9">Catalyzes the conversion of dihydroorotate to orotate.</text>
</comment>
<protein>
    <recommendedName>
        <fullName evidence="9">Dihydroorotate dehydrogenase</fullName>
        <shortName evidence="9">DHOD</shortName>
        <shortName evidence="9">DHODase</shortName>
        <shortName evidence="9">DHOdehase</shortName>
        <ecNumber evidence="9">1.3.-.-</ecNumber>
    </recommendedName>
</protein>
<dbReference type="InterPro" id="IPR050074">
    <property type="entry name" value="DHO_dehydrogenase"/>
</dbReference>
<reference evidence="13 14" key="1">
    <citation type="submission" date="2015-12" db="EMBL/GenBank/DDBJ databases">
        <title>A stable core within a dynamic pangenome in Sulfolobus acidocaldarius.</title>
        <authorList>
            <person name="Anderson R."/>
            <person name="Kouris A."/>
            <person name="Seward C."/>
            <person name="Campbell K."/>
            <person name="Whitaker R."/>
        </authorList>
    </citation>
    <scope>NUCLEOTIDE SEQUENCE [LARGE SCALE GENOMIC DNA]</scope>
    <source>
        <strain evidence="11 14">GG12-C01-09</strain>
        <strain evidence="12 13">NG05B_CO5_07</strain>
    </source>
</reference>
<comment type="pathway">
    <text evidence="2 9">Pyrimidine metabolism; UMP biosynthesis via de novo pathway.</text>
</comment>
<keyword evidence="8 9" id="KW-0560">Oxidoreductase</keyword>
<feature type="binding site" evidence="9">
    <location>
        <begin position="67"/>
        <end position="71"/>
    </location>
    <ligand>
        <name>substrate</name>
    </ligand>
</feature>
<accession>A0A0U3FUI7</accession>
<dbReference type="InterPro" id="IPR013785">
    <property type="entry name" value="Aldolase_TIM"/>
</dbReference>
<dbReference type="GO" id="GO:0005737">
    <property type="term" value="C:cytoplasm"/>
    <property type="evidence" value="ECO:0007669"/>
    <property type="project" value="UniProtKB-SubCell"/>
</dbReference>
<feature type="binding site" evidence="9">
    <location>
        <position position="204"/>
    </location>
    <ligand>
        <name>FMN</name>
        <dbReference type="ChEBI" id="CHEBI:58210"/>
    </ligand>
</feature>
<comment type="caution">
    <text evidence="9">Lacks conserved residue(s) required for the propagation of feature annotation.</text>
</comment>
<dbReference type="SMR" id="A0A0U3FUI7"/>
<dbReference type="InterPro" id="IPR001295">
    <property type="entry name" value="Dihydroorotate_DH_CS"/>
</dbReference>
<dbReference type="InterPro" id="IPR005720">
    <property type="entry name" value="Dihydroorotate_DH_cat"/>
</dbReference>
<dbReference type="UniPathway" id="UPA00070"/>
<proteinExistence type="inferred from homology"/>
<dbReference type="SUPFAM" id="SSF51395">
    <property type="entry name" value="FMN-linked oxidoreductases"/>
    <property type="match status" value="1"/>
</dbReference>
<dbReference type="PaxDb" id="1435377-SUSAZ_07530"/>
<organism evidence="12 13">
    <name type="scientific">Sulfolobus acidocaldarius</name>
    <dbReference type="NCBI Taxonomy" id="2285"/>
    <lineage>
        <taxon>Archaea</taxon>
        <taxon>Thermoproteota</taxon>
        <taxon>Thermoprotei</taxon>
        <taxon>Sulfolobales</taxon>
        <taxon>Sulfolobaceae</taxon>
        <taxon>Sulfolobus</taxon>
    </lineage>
</organism>
<evidence type="ECO:0000256" key="3">
    <source>
        <dbReference type="ARBA" id="ARBA00008008"/>
    </source>
</evidence>